<reference evidence="10 14" key="2">
    <citation type="submission" date="2016-08" db="EMBL/GenBank/DDBJ databases">
        <title>Characterization of Isolates of Eisenbergiella tayi Derived from Blood Cultures, Using Whole Genome Sequencing.</title>
        <authorList>
            <person name="Bernier A.-M."/>
            <person name="Burdz T."/>
            <person name="Wiebe D."/>
            <person name="Bernard K."/>
        </authorList>
    </citation>
    <scope>NUCLEOTIDE SEQUENCE [LARGE SCALE GENOMIC DNA]</scope>
    <source>
        <strain evidence="10 14">NML120146</strain>
    </source>
</reference>
<protein>
    <recommendedName>
        <fullName evidence="3">alpha-L-fucosidase</fullName>
        <ecNumber evidence="3">3.2.1.51</ecNumber>
    </recommendedName>
</protein>
<dbReference type="AlphaFoldDB" id="A0A1E3AFX5"/>
<dbReference type="InterPro" id="IPR057739">
    <property type="entry name" value="Glyco_hydro_29_N"/>
</dbReference>
<dbReference type="InterPro" id="IPR013780">
    <property type="entry name" value="Glyco_hydro_b"/>
</dbReference>
<dbReference type="Gene3D" id="3.20.20.80">
    <property type="entry name" value="Glycosidases"/>
    <property type="match status" value="1"/>
</dbReference>
<comment type="function">
    <text evidence="1">Alpha-L-fucosidase is responsible for hydrolyzing the alpha-1,6-linked fucose joined to the reducing-end N-acetylglucosamine of the carbohydrate moieties of glycoproteins.</text>
</comment>
<dbReference type="GO" id="GO:0004560">
    <property type="term" value="F:alpha-L-fucosidase activity"/>
    <property type="evidence" value="ECO:0007669"/>
    <property type="project" value="InterPro"/>
</dbReference>
<dbReference type="SUPFAM" id="SSF51445">
    <property type="entry name" value="(Trans)glycosidases"/>
    <property type="match status" value="1"/>
</dbReference>
<gene>
    <name evidence="11" type="ORF">BEI59_03545</name>
    <name evidence="9" type="ORF">BEI61_03221</name>
    <name evidence="10" type="ORF">BEI63_28745</name>
</gene>
<dbReference type="Proteomes" id="UP000094271">
    <property type="component" value="Unassembled WGS sequence"/>
</dbReference>
<evidence type="ECO:0000259" key="7">
    <source>
        <dbReference type="Pfam" id="PF01120"/>
    </source>
</evidence>
<dbReference type="InterPro" id="IPR031919">
    <property type="entry name" value="Fucosidase_C"/>
</dbReference>
<evidence type="ECO:0000313" key="14">
    <source>
        <dbReference type="Proteomes" id="UP000094869"/>
    </source>
</evidence>
<keyword evidence="6" id="KW-0326">Glycosidase</keyword>
<dbReference type="Proteomes" id="UP000094869">
    <property type="component" value="Unassembled WGS sequence"/>
</dbReference>
<dbReference type="EC" id="3.2.1.51" evidence="3"/>
<dbReference type="EMBL" id="MEHA01000002">
    <property type="protein sequence ID" value="ODR55011.1"/>
    <property type="molecule type" value="Genomic_DNA"/>
</dbReference>
<dbReference type="PANTHER" id="PTHR10030:SF37">
    <property type="entry name" value="ALPHA-L-FUCOSIDASE-RELATED"/>
    <property type="match status" value="1"/>
</dbReference>
<comment type="similarity">
    <text evidence="2">Belongs to the glycosyl hydrolase 29 family.</text>
</comment>
<evidence type="ECO:0000313" key="11">
    <source>
        <dbReference type="EMBL" id="ODR55011.1"/>
    </source>
</evidence>
<dbReference type="GO" id="GO:0005764">
    <property type="term" value="C:lysosome"/>
    <property type="evidence" value="ECO:0007669"/>
    <property type="project" value="TreeGrafter"/>
</dbReference>
<proteinExistence type="inferred from homology"/>
<dbReference type="PANTHER" id="PTHR10030">
    <property type="entry name" value="ALPHA-L-FUCOSIDASE"/>
    <property type="match status" value="1"/>
</dbReference>
<dbReference type="PRINTS" id="PR00741">
    <property type="entry name" value="GLHYDRLASE29"/>
</dbReference>
<dbReference type="PATRIC" id="fig|1432052.4.peg.3590"/>
<evidence type="ECO:0000256" key="4">
    <source>
        <dbReference type="ARBA" id="ARBA00022729"/>
    </source>
</evidence>
<evidence type="ECO:0000259" key="8">
    <source>
        <dbReference type="Pfam" id="PF16757"/>
    </source>
</evidence>
<dbReference type="EMBL" id="MEHD01000051">
    <property type="protein sequence ID" value="ODR45769.1"/>
    <property type="molecule type" value="Genomic_DNA"/>
</dbReference>
<evidence type="ECO:0000256" key="5">
    <source>
        <dbReference type="ARBA" id="ARBA00022801"/>
    </source>
</evidence>
<dbReference type="EMBL" id="MCGH01000002">
    <property type="protein sequence ID" value="ODM07331.1"/>
    <property type="molecule type" value="Genomic_DNA"/>
</dbReference>
<dbReference type="GO" id="GO:0016139">
    <property type="term" value="P:glycoside catabolic process"/>
    <property type="evidence" value="ECO:0007669"/>
    <property type="project" value="TreeGrafter"/>
</dbReference>
<evidence type="ECO:0000256" key="6">
    <source>
        <dbReference type="ARBA" id="ARBA00023295"/>
    </source>
</evidence>
<keyword evidence="5" id="KW-0378">Hydrolase</keyword>
<feature type="domain" description="Alpha-L-fucosidase C-terminal" evidence="8">
    <location>
        <begin position="398"/>
        <end position="475"/>
    </location>
</feature>
<evidence type="ECO:0000313" key="12">
    <source>
        <dbReference type="Proteomes" id="UP000094067"/>
    </source>
</evidence>
<reference evidence="11 13" key="3">
    <citation type="submission" date="2016-08" db="EMBL/GenBank/DDBJ databases">
        <authorList>
            <person name="Seilhamer J.J."/>
        </authorList>
    </citation>
    <scope>NUCLEOTIDE SEQUENCE [LARGE SCALE GENOMIC DNA]</scope>
    <source>
        <strain evidence="11 13">NML150140-1</strain>
    </source>
</reference>
<dbReference type="OrthoDB" id="107551at2"/>
<keyword evidence="4" id="KW-0732">Signal</keyword>
<sequence length="477" mass="54217">MSKVDWNSVKKEVPEWFRDAKFGLFFHWGPYSVPAYQDEWYSRRMYEKGNPCYRHHEETFGSVHDFGYKDFYPMMKGEKFDPGEWAALAVRSGAKYAGPVSEHADNFAMWDSRVNPVNSVNFGPGRDVLGECFEAFRKEGLRTLATFHHQWLWGWFMSSDVEADVYLPGNEKYYGPIVPLEANRANPHCGPDRKFCENWKEKVYEVIDKYDPDVVYFDSRAVIIDEDIRFSIPDYFYNTKGKKDGVITYKWEDYPKGTGVFDIECGRFTEPQPFPWQVDDRLEDHPTTWSMVENPKYRSSGRIIRQLCDIVSKNGNLLLNVGPYADGSFHPDAVRILNEVGEWLALNGEAIYGTTPFTIAAEGRTAAGEGNYDAGKLGQQVDLGRAIDRSGSDPSEGEFRFTVKNDALYVIAMGWPEDGTFHIRALGNSGVYERPVEAVTMPGCPGSLAFTRDAEGLHVTAPDRRPCKSAYVLKING</sequence>
<evidence type="ECO:0000313" key="10">
    <source>
        <dbReference type="EMBL" id="ODR45769.1"/>
    </source>
</evidence>
<keyword evidence="14" id="KW-1185">Reference proteome</keyword>
<dbReference type="Pfam" id="PF16757">
    <property type="entry name" value="Fucosidase_C"/>
    <property type="match status" value="1"/>
</dbReference>
<comment type="caution">
    <text evidence="9">The sequence shown here is derived from an EMBL/GenBank/DDBJ whole genome shotgun (WGS) entry which is preliminary data.</text>
</comment>
<dbReference type="SMART" id="SM00812">
    <property type="entry name" value="Alpha_L_fucos"/>
    <property type="match status" value="1"/>
</dbReference>
<evidence type="ECO:0000256" key="3">
    <source>
        <dbReference type="ARBA" id="ARBA00012662"/>
    </source>
</evidence>
<dbReference type="InterPro" id="IPR016286">
    <property type="entry name" value="FUC_metazoa-typ"/>
</dbReference>
<evidence type="ECO:0000313" key="9">
    <source>
        <dbReference type="EMBL" id="ODM07331.1"/>
    </source>
</evidence>
<evidence type="ECO:0000313" key="13">
    <source>
        <dbReference type="Proteomes" id="UP000094271"/>
    </source>
</evidence>
<organism evidence="9 12">
    <name type="scientific">Eisenbergiella tayi</name>
    <dbReference type="NCBI Taxonomy" id="1432052"/>
    <lineage>
        <taxon>Bacteria</taxon>
        <taxon>Bacillati</taxon>
        <taxon>Bacillota</taxon>
        <taxon>Clostridia</taxon>
        <taxon>Lachnospirales</taxon>
        <taxon>Lachnospiraceae</taxon>
        <taxon>Eisenbergiella</taxon>
    </lineage>
</organism>
<evidence type="ECO:0000256" key="1">
    <source>
        <dbReference type="ARBA" id="ARBA00004071"/>
    </source>
</evidence>
<dbReference type="Proteomes" id="UP000094067">
    <property type="component" value="Unassembled WGS sequence"/>
</dbReference>
<name>A0A1E3AFX5_9FIRM</name>
<accession>A0A1E3AFX5</accession>
<feature type="domain" description="Glycoside hydrolase family 29 N-terminal" evidence="7">
    <location>
        <begin position="4"/>
        <end position="349"/>
    </location>
</feature>
<evidence type="ECO:0000256" key="2">
    <source>
        <dbReference type="ARBA" id="ARBA00007951"/>
    </source>
</evidence>
<dbReference type="InterPro" id="IPR017853">
    <property type="entry name" value="GH"/>
</dbReference>
<reference evidence="9 12" key="1">
    <citation type="submission" date="2016-07" db="EMBL/GenBank/DDBJ databases">
        <title>Characterization of isolates of Eisenbergiella tayi derived from blood cultures, using whole genome sequencing.</title>
        <authorList>
            <person name="Burdz T."/>
            <person name="Wiebe D."/>
            <person name="Huynh C."/>
            <person name="Bernard K."/>
        </authorList>
    </citation>
    <scope>NUCLEOTIDE SEQUENCE [LARGE SCALE GENOMIC DNA]</scope>
    <source>
        <strain evidence="9 12">NML 110608</strain>
    </source>
</reference>
<dbReference type="Gene3D" id="2.60.40.1180">
    <property type="entry name" value="Golgi alpha-mannosidase II"/>
    <property type="match status" value="1"/>
</dbReference>
<dbReference type="InterPro" id="IPR000933">
    <property type="entry name" value="Glyco_hydro_29"/>
</dbReference>
<dbReference type="Pfam" id="PF01120">
    <property type="entry name" value="Alpha_L_fucos"/>
    <property type="match status" value="1"/>
</dbReference>
<dbReference type="GO" id="GO:0006004">
    <property type="term" value="P:fucose metabolic process"/>
    <property type="evidence" value="ECO:0007669"/>
    <property type="project" value="InterPro"/>
</dbReference>